<protein>
    <submittedName>
        <fullName evidence="3">HupE/UreJ family protein</fullName>
    </submittedName>
</protein>
<dbReference type="EMBL" id="QLUW01000006">
    <property type="protein sequence ID" value="RAP73759.1"/>
    <property type="molecule type" value="Genomic_DNA"/>
</dbReference>
<feature type="transmembrane region" description="Helical" evidence="1">
    <location>
        <begin position="317"/>
        <end position="341"/>
    </location>
</feature>
<dbReference type="InterPro" id="IPR018247">
    <property type="entry name" value="EF_Hand_1_Ca_BS"/>
</dbReference>
<dbReference type="OrthoDB" id="9808870at2"/>
<keyword evidence="4" id="KW-1185">Reference proteome</keyword>
<keyword evidence="1" id="KW-0472">Membrane</keyword>
<dbReference type="InterPro" id="IPR032809">
    <property type="entry name" value="Put_HupE_UreJ"/>
</dbReference>
<feature type="transmembrane region" description="Helical" evidence="1">
    <location>
        <begin position="232"/>
        <end position="251"/>
    </location>
</feature>
<feature type="transmembrane region" description="Helical" evidence="1">
    <location>
        <begin position="257"/>
        <end position="275"/>
    </location>
</feature>
<evidence type="ECO:0000256" key="2">
    <source>
        <dbReference type="SAM" id="SignalP"/>
    </source>
</evidence>
<accession>A0A328TT42</accession>
<feature type="signal peptide" evidence="2">
    <location>
        <begin position="1"/>
        <end position="30"/>
    </location>
</feature>
<dbReference type="Pfam" id="PF13795">
    <property type="entry name" value="HupE_UreJ_2"/>
    <property type="match status" value="1"/>
</dbReference>
<dbReference type="PROSITE" id="PS00018">
    <property type="entry name" value="EF_HAND_1"/>
    <property type="match status" value="1"/>
</dbReference>
<feature type="transmembrane region" description="Helical" evidence="1">
    <location>
        <begin position="287"/>
        <end position="305"/>
    </location>
</feature>
<sequence length="373" mass="41513">MKFYLNKPSYYLAVSIFLLFLVAPLSTASAHPLSAGFTDIDISEQQTQLTYSIDALSVIEGFGGDTNNDGKLNETELKAIEHRVSEWVEDSVVLEKDGQELSSEVTGPLLENKGENEMVTLKFQYPGFAPGQTISLLDGMFTSGTTASAYTNFLTSQNHGSVSESVLRGKDRIWTMLITEQQLDQGQQSHSTKAISSWWSFFTLGMEHILTGYDHLLFLLALLIRQQTLKQYVAVISAFTVAHTITLTLAVLGILNIPTYIVEPAIALSICYVAVENIIRGKTSGRWVITFLFGLVHGMGFADLLKEMNISWTHLAASLISFNIGIEVVQLAIVMLLLPILTRLFRFSAYRKYVNYSSIVIFILGAIWFLQRV</sequence>
<keyword evidence="1" id="KW-0812">Transmembrane</keyword>
<dbReference type="RefSeq" id="WP_112885343.1">
    <property type="nucleotide sequence ID" value="NZ_QLUW01000006.1"/>
</dbReference>
<feature type="transmembrane region" description="Helical" evidence="1">
    <location>
        <begin position="353"/>
        <end position="370"/>
    </location>
</feature>
<gene>
    <name evidence="3" type="ORF">DL346_26250</name>
</gene>
<reference evidence="3 4" key="1">
    <citation type="submission" date="2018-06" db="EMBL/GenBank/DDBJ databases">
        <title>Paenibacillus montanisoli sp. nov., isolated from mountain area soil.</title>
        <authorList>
            <person name="Wu M."/>
        </authorList>
    </citation>
    <scope>NUCLEOTIDE SEQUENCE [LARGE SCALE GENOMIC DNA]</scope>
    <source>
        <strain evidence="3 4">RA17</strain>
    </source>
</reference>
<keyword evidence="2" id="KW-0732">Signal</keyword>
<proteinExistence type="predicted"/>
<comment type="caution">
    <text evidence="3">The sequence shown here is derived from an EMBL/GenBank/DDBJ whole genome shotgun (WGS) entry which is preliminary data.</text>
</comment>
<feature type="chain" id="PRO_5016279502" evidence="2">
    <location>
        <begin position="31"/>
        <end position="373"/>
    </location>
</feature>
<organism evidence="3 4">
    <name type="scientific">Paenibacillus montanisoli</name>
    <dbReference type="NCBI Taxonomy" id="2081970"/>
    <lineage>
        <taxon>Bacteria</taxon>
        <taxon>Bacillati</taxon>
        <taxon>Bacillota</taxon>
        <taxon>Bacilli</taxon>
        <taxon>Bacillales</taxon>
        <taxon>Paenibacillaceae</taxon>
        <taxon>Paenibacillus</taxon>
    </lineage>
</organism>
<evidence type="ECO:0000313" key="3">
    <source>
        <dbReference type="EMBL" id="RAP73759.1"/>
    </source>
</evidence>
<dbReference type="Proteomes" id="UP000249260">
    <property type="component" value="Unassembled WGS sequence"/>
</dbReference>
<evidence type="ECO:0000313" key="4">
    <source>
        <dbReference type="Proteomes" id="UP000249260"/>
    </source>
</evidence>
<name>A0A328TT42_9BACL</name>
<dbReference type="AlphaFoldDB" id="A0A328TT42"/>
<evidence type="ECO:0000256" key="1">
    <source>
        <dbReference type="SAM" id="Phobius"/>
    </source>
</evidence>
<keyword evidence="1" id="KW-1133">Transmembrane helix</keyword>